<organism evidence="8 9">
    <name type="scientific">Tunturiibacter gelidiferens</name>
    <dbReference type="NCBI Taxonomy" id="3069689"/>
    <lineage>
        <taxon>Bacteria</taxon>
        <taxon>Pseudomonadati</taxon>
        <taxon>Acidobacteriota</taxon>
        <taxon>Terriglobia</taxon>
        <taxon>Terriglobales</taxon>
        <taxon>Acidobacteriaceae</taxon>
        <taxon>Tunturiibacter</taxon>
    </lineage>
</organism>
<proteinExistence type="predicted"/>
<comment type="subcellular location">
    <subcellularLocation>
        <location evidence="1">Cell outer membrane</location>
    </subcellularLocation>
</comment>
<evidence type="ECO:0000256" key="6">
    <source>
        <dbReference type="SAM" id="SignalP"/>
    </source>
</evidence>
<evidence type="ECO:0000256" key="2">
    <source>
        <dbReference type="ARBA" id="ARBA00023136"/>
    </source>
</evidence>
<dbReference type="PANTHER" id="PTHR30329">
    <property type="entry name" value="STATOR ELEMENT OF FLAGELLAR MOTOR COMPLEX"/>
    <property type="match status" value="1"/>
</dbReference>
<dbReference type="CDD" id="cd07185">
    <property type="entry name" value="OmpA_C-like"/>
    <property type="match status" value="1"/>
</dbReference>
<dbReference type="PROSITE" id="PS51123">
    <property type="entry name" value="OMPA_2"/>
    <property type="match status" value="1"/>
</dbReference>
<gene>
    <name evidence="8" type="ORF">HDF14_001796</name>
</gene>
<dbReference type="SUPFAM" id="SSF103088">
    <property type="entry name" value="OmpA-like"/>
    <property type="match status" value="1"/>
</dbReference>
<dbReference type="InterPro" id="IPR006665">
    <property type="entry name" value="OmpA-like"/>
</dbReference>
<keyword evidence="9" id="KW-1185">Reference proteome</keyword>
<feature type="domain" description="OmpA-like" evidence="7">
    <location>
        <begin position="118"/>
        <end position="236"/>
    </location>
</feature>
<dbReference type="InterPro" id="IPR036737">
    <property type="entry name" value="OmpA-like_sf"/>
</dbReference>
<evidence type="ECO:0000256" key="4">
    <source>
        <dbReference type="PROSITE-ProRule" id="PRU00473"/>
    </source>
</evidence>
<dbReference type="GO" id="GO:0009279">
    <property type="term" value="C:cell outer membrane"/>
    <property type="evidence" value="ECO:0007669"/>
    <property type="project" value="UniProtKB-SubCell"/>
</dbReference>
<name>A0A9X0QDA6_9BACT</name>
<evidence type="ECO:0000256" key="5">
    <source>
        <dbReference type="SAM" id="MobiDB-lite"/>
    </source>
</evidence>
<sequence>MNSKNQRRMKIKSASAVMFASAFAFTFTVGCSTKNYVKSQTAPIIQQTNDLDTKTAADHRNIVDTDERAKTGIAGAQSAADTADQHALAAGQSADAANQSAKEAYNRVDSLSGVVANLDNYKQISDVSVTFAFDKYVLTASDKKQLDDLAANLGNTRGYILEVTGGTDSVGDAQYNYQLSQHRADAVVNYLSSKYNIPPHKFYLIGIGKDQQVASDSTAEGRAKNRRVDIKLMTNMSNDQPSNASATKPNGQM</sequence>
<reference evidence="8 9" key="1">
    <citation type="submission" date="2020-08" db="EMBL/GenBank/DDBJ databases">
        <title>Genomic Encyclopedia of Type Strains, Phase IV (KMG-V): Genome sequencing to study the core and pangenomes of soil and plant-associated prokaryotes.</title>
        <authorList>
            <person name="Whitman W."/>
        </authorList>
    </citation>
    <scope>NUCLEOTIDE SEQUENCE [LARGE SCALE GENOMIC DNA]</scope>
    <source>
        <strain evidence="8 9">X5P2</strain>
    </source>
</reference>
<dbReference type="Pfam" id="PF00691">
    <property type="entry name" value="OmpA"/>
    <property type="match status" value="1"/>
</dbReference>
<dbReference type="InterPro" id="IPR050330">
    <property type="entry name" value="Bact_OuterMem_StrucFunc"/>
</dbReference>
<accession>A0A9X0QDA6</accession>
<keyword evidence="6" id="KW-0732">Signal</keyword>
<protein>
    <submittedName>
        <fullName evidence="8">Outer membrane protein OmpA-like peptidoglycan-associated protein</fullName>
    </submittedName>
</protein>
<keyword evidence="3" id="KW-0998">Cell outer membrane</keyword>
<evidence type="ECO:0000259" key="7">
    <source>
        <dbReference type="PROSITE" id="PS51123"/>
    </source>
</evidence>
<evidence type="ECO:0000256" key="1">
    <source>
        <dbReference type="ARBA" id="ARBA00004442"/>
    </source>
</evidence>
<dbReference type="PANTHER" id="PTHR30329:SF21">
    <property type="entry name" value="LIPOPROTEIN YIAD-RELATED"/>
    <property type="match status" value="1"/>
</dbReference>
<feature type="signal peptide" evidence="6">
    <location>
        <begin position="1"/>
        <end position="24"/>
    </location>
</feature>
<dbReference type="EMBL" id="JACHEB010000003">
    <property type="protein sequence ID" value="MBB5328190.1"/>
    <property type="molecule type" value="Genomic_DNA"/>
</dbReference>
<dbReference type="AlphaFoldDB" id="A0A9X0QDA6"/>
<feature type="chain" id="PRO_5040911215" evidence="6">
    <location>
        <begin position="25"/>
        <end position="253"/>
    </location>
</feature>
<feature type="compositionally biased region" description="Polar residues" evidence="5">
    <location>
        <begin position="234"/>
        <end position="253"/>
    </location>
</feature>
<evidence type="ECO:0000313" key="8">
    <source>
        <dbReference type="EMBL" id="MBB5328190.1"/>
    </source>
</evidence>
<dbReference type="Gene3D" id="3.30.1330.60">
    <property type="entry name" value="OmpA-like domain"/>
    <property type="match status" value="1"/>
</dbReference>
<dbReference type="InterPro" id="IPR006664">
    <property type="entry name" value="OMP_bac"/>
</dbReference>
<evidence type="ECO:0000256" key="3">
    <source>
        <dbReference type="ARBA" id="ARBA00023237"/>
    </source>
</evidence>
<evidence type="ECO:0000313" key="9">
    <source>
        <dbReference type="Proteomes" id="UP000535182"/>
    </source>
</evidence>
<dbReference type="Proteomes" id="UP000535182">
    <property type="component" value="Unassembled WGS sequence"/>
</dbReference>
<comment type="caution">
    <text evidence="8">The sequence shown here is derived from an EMBL/GenBank/DDBJ whole genome shotgun (WGS) entry which is preliminary data.</text>
</comment>
<dbReference type="PRINTS" id="PR01021">
    <property type="entry name" value="OMPADOMAIN"/>
</dbReference>
<dbReference type="RefSeq" id="WP_183975434.1">
    <property type="nucleotide sequence ID" value="NZ_JACHEB010000003.1"/>
</dbReference>
<keyword evidence="2 4" id="KW-0472">Membrane</keyword>
<dbReference type="PROSITE" id="PS51257">
    <property type="entry name" value="PROKAR_LIPOPROTEIN"/>
    <property type="match status" value="1"/>
</dbReference>
<feature type="region of interest" description="Disordered" evidence="5">
    <location>
        <begin position="233"/>
        <end position="253"/>
    </location>
</feature>